<dbReference type="Proteomes" id="UP000271241">
    <property type="component" value="Unassembled WGS sequence"/>
</dbReference>
<dbReference type="GO" id="GO:0016320">
    <property type="term" value="P:endoplasmic reticulum membrane fusion"/>
    <property type="evidence" value="ECO:0007669"/>
    <property type="project" value="TreeGrafter"/>
</dbReference>
<dbReference type="GO" id="GO:0003924">
    <property type="term" value="F:GTPase activity"/>
    <property type="evidence" value="ECO:0007669"/>
    <property type="project" value="TreeGrafter"/>
</dbReference>
<comment type="subcellular location">
    <subcellularLocation>
        <location evidence="1">Endoplasmic reticulum membrane</location>
        <topology evidence="1">Multi-pass membrane protein</topology>
    </subcellularLocation>
</comment>
<dbReference type="InterPro" id="IPR008803">
    <property type="entry name" value="RHD3/Sey1"/>
</dbReference>
<accession>A0A4P9XNA1</accession>
<gene>
    <name evidence="11" type="ORF">THASP1DRAFT_17060</name>
</gene>
<evidence type="ECO:0000256" key="3">
    <source>
        <dbReference type="ARBA" id="ARBA00022741"/>
    </source>
</evidence>
<dbReference type="Pfam" id="PF05879">
    <property type="entry name" value="RHD3_GTPase"/>
    <property type="match status" value="1"/>
</dbReference>
<evidence type="ECO:0000259" key="10">
    <source>
        <dbReference type="PROSITE" id="PS51715"/>
    </source>
</evidence>
<feature type="domain" description="GB1/RHD3-type G" evidence="10">
    <location>
        <begin position="18"/>
        <end position="240"/>
    </location>
</feature>
<evidence type="ECO:0000256" key="1">
    <source>
        <dbReference type="ARBA" id="ARBA00004477"/>
    </source>
</evidence>
<evidence type="ECO:0000313" key="11">
    <source>
        <dbReference type="EMBL" id="RKP07437.1"/>
    </source>
</evidence>
<dbReference type="GO" id="GO:0005789">
    <property type="term" value="C:endoplasmic reticulum membrane"/>
    <property type="evidence" value="ECO:0007669"/>
    <property type="project" value="UniProtKB-SubCell"/>
</dbReference>
<dbReference type="EMBL" id="KZ992720">
    <property type="protein sequence ID" value="RKP07437.1"/>
    <property type="molecule type" value="Genomic_DNA"/>
</dbReference>
<keyword evidence="2" id="KW-0812">Transmembrane</keyword>
<evidence type="ECO:0000313" key="12">
    <source>
        <dbReference type="Proteomes" id="UP000271241"/>
    </source>
</evidence>
<evidence type="ECO:0000256" key="8">
    <source>
        <dbReference type="ARBA" id="ARBA00023136"/>
    </source>
</evidence>
<keyword evidence="5" id="KW-0256">Endoplasmic reticulum</keyword>
<dbReference type="GO" id="GO:0005525">
    <property type="term" value="F:GTP binding"/>
    <property type="evidence" value="ECO:0007669"/>
    <property type="project" value="UniProtKB-KW"/>
</dbReference>
<comment type="similarity">
    <text evidence="9">Belongs to the TRAFAC class dynamin-like GTPase superfamily. GB1/RHD3 GTPase family.</text>
</comment>
<dbReference type="PANTHER" id="PTHR45923">
    <property type="entry name" value="PROTEIN SEY1"/>
    <property type="match status" value="1"/>
</dbReference>
<reference evidence="12" key="1">
    <citation type="journal article" date="2018" name="Nat. Microbiol.">
        <title>Leveraging single-cell genomics to expand the fungal tree of life.</title>
        <authorList>
            <person name="Ahrendt S.R."/>
            <person name="Quandt C.A."/>
            <person name="Ciobanu D."/>
            <person name="Clum A."/>
            <person name="Salamov A."/>
            <person name="Andreopoulos B."/>
            <person name="Cheng J.F."/>
            <person name="Woyke T."/>
            <person name="Pelin A."/>
            <person name="Henrissat B."/>
            <person name="Reynolds N.K."/>
            <person name="Benny G.L."/>
            <person name="Smith M.E."/>
            <person name="James T.Y."/>
            <person name="Grigoriev I.V."/>
        </authorList>
    </citation>
    <scope>NUCLEOTIDE SEQUENCE [LARGE SCALE GENOMIC DNA]</scope>
    <source>
        <strain evidence="12">RSA 1356</strain>
    </source>
</reference>
<evidence type="ECO:0000256" key="7">
    <source>
        <dbReference type="ARBA" id="ARBA00023134"/>
    </source>
</evidence>
<sequence length="437" mass="49193">YASDINQCINSWGMARSGRDYHIITIFGSQSTGKSTLLNALFGTDFSTMDPSAGRNQTTLGIWMGKSSSANILVMDVEGVDGQERGEDKLIECRSALFSLAIAEVLVINMYETTIGLYGGANIELLKAVFEANLRLSQGKEQVPAQACKTLLLFVVRDFTGQTPLVHHEDKLRKNMTKIWDNMIKPKHLERSSFSNFFDCMVAELPPKPFMPDQFNEAVDKLRLRFTDPNHSDYVFKPCYHRSIPIDGFSHYASGVWAMLANRTLSIPTQQMLLAEHRCAEFRSEAEAAFKQSVNTIAAQINDGKVVDELGKLMEKARGEAIAMFDANAKHYHHDVYTKMHDTLYTALNEELSILFRTQLKSLTAELTEQIDTEMRSLRAGSADLFMAKAGKIRQKISQTFKKAASSAYQVLLHRVACLMNHSNTVLMLYADYRYAY</sequence>
<protein>
    <submittedName>
        <fullName evidence="11">RHD3/Sey1</fullName>
    </submittedName>
</protein>
<keyword evidence="7" id="KW-0342">GTP-binding</keyword>
<keyword evidence="12" id="KW-1185">Reference proteome</keyword>
<dbReference type="InterPro" id="IPR030386">
    <property type="entry name" value="G_GB1_RHD3_dom"/>
</dbReference>
<evidence type="ECO:0000256" key="2">
    <source>
        <dbReference type="ARBA" id="ARBA00022692"/>
    </source>
</evidence>
<evidence type="ECO:0000256" key="4">
    <source>
        <dbReference type="ARBA" id="ARBA00022801"/>
    </source>
</evidence>
<evidence type="ECO:0000256" key="9">
    <source>
        <dbReference type="PROSITE-ProRule" id="PRU01052"/>
    </source>
</evidence>
<keyword evidence="6" id="KW-1133">Transmembrane helix</keyword>
<dbReference type="PROSITE" id="PS51715">
    <property type="entry name" value="G_GB1_RHD3"/>
    <property type="match status" value="1"/>
</dbReference>
<keyword evidence="3" id="KW-0547">Nucleotide-binding</keyword>
<dbReference type="PANTHER" id="PTHR45923:SF2">
    <property type="entry name" value="PROTEIN SEY1"/>
    <property type="match status" value="1"/>
</dbReference>
<evidence type="ECO:0000256" key="5">
    <source>
        <dbReference type="ARBA" id="ARBA00022824"/>
    </source>
</evidence>
<dbReference type="InterPro" id="IPR046758">
    <property type="entry name" value="Sey1/RHD3-like_3HB"/>
</dbReference>
<keyword evidence="8" id="KW-0472">Membrane</keyword>
<organism evidence="11 12">
    <name type="scientific">Thamnocephalis sphaerospora</name>
    <dbReference type="NCBI Taxonomy" id="78915"/>
    <lineage>
        <taxon>Eukaryota</taxon>
        <taxon>Fungi</taxon>
        <taxon>Fungi incertae sedis</taxon>
        <taxon>Zoopagomycota</taxon>
        <taxon>Zoopagomycotina</taxon>
        <taxon>Zoopagomycetes</taxon>
        <taxon>Zoopagales</taxon>
        <taxon>Sigmoideomycetaceae</taxon>
        <taxon>Thamnocephalis</taxon>
    </lineage>
</organism>
<dbReference type="OrthoDB" id="1597724at2759"/>
<dbReference type="CDD" id="cd01851">
    <property type="entry name" value="GBP"/>
    <property type="match status" value="1"/>
</dbReference>
<name>A0A4P9XNA1_9FUNG</name>
<dbReference type="Pfam" id="PF20428">
    <property type="entry name" value="Sey1_3HB"/>
    <property type="match status" value="1"/>
</dbReference>
<dbReference type="AlphaFoldDB" id="A0A4P9XNA1"/>
<dbReference type="InterPro" id="IPR027417">
    <property type="entry name" value="P-loop_NTPase"/>
</dbReference>
<dbReference type="SUPFAM" id="SSF52540">
    <property type="entry name" value="P-loop containing nucleoside triphosphate hydrolases"/>
    <property type="match status" value="1"/>
</dbReference>
<dbReference type="Gene3D" id="3.40.50.300">
    <property type="entry name" value="P-loop containing nucleotide triphosphate hydrolases"/>
    <property type="match status" value="1"/>
</dbReference>
<feature type="non-terminal residue" evidence="11">
    <location>
        <position position="1"/>
    </location>
</feature>
<dbReference type="FunFam" id="3.40.50.300:FF:000727">
    <property type="entry name" value="Protein SEY1 homolog"/>
    <property type="match status" value="1"/>
</dbReference>
<evidence type="ECO:0000256" key="6">
    <source>
        <dbReference type="ARBA" id="ARBA00022989"/>
    </source>
</evidence>
<keyword evidence="4" id="KW-0378">Hydrolase</keyword>
<proteinExistence type="inferred from homology"/>